<evidence type="ECO:0000313" key="16">
    <source>
        <dbReference type="EMBL" id="TXJ61232.1"/>
    </source>
</evidence>
<dbReference type="EMBL" id="SAXZ01000001">
    <property type="protein sequence ID" value="TXJ34323.1"/>
    <property type="molecule type" value="Genomic_DNA"/>
</dbReference>
<dbReference type="OrthoDB" id="9815614at2"/>
<evidence type="ECO:0000313" key="11">
    <source>
        <dbReference type="EMBL" id="TXJ28408.1"/>
    </source>
</evidence>
<keyword evidence="5 9" id="KW-0812">Transmembrane</keyword>
<accession>A0A5C8G6X4</accession>
<evidence type="ECO:0000256" key="9">
    <source>
        <dbReference type="SAM" id="Phobius"/>
    </source>
</evidence>
<evidence type="ECO:0000256" key="5">
    <source>
        <dbReference type="ARBA" id="ARBA00022692"/>
    </source>
</evidence>
<gene>
    <name evidence="15" type="ORF">EPJ67_03680</name>
    <name evidence="13" type="ORF">EPJ70_09735</name>
    <name evidence="12" type="ORF">EPJ71_00190</name>
    <name evidence="11" type="ORF">EPJ73_00160</name>
    <name evidence="16" type="ORF">EPJ74_03060</name>
    <name evidence="14" type="ORF">EPJ76_02560</name>
</gene>
<keyword evidence="6 9" id="KW-1133">Transmembrane helix</keyword>
<keyword evidence="2" id="KW-0813">Transport</keyword>
<feature type="transmembrane region" description="Helical" evidence="9">
    <location>
        <begin position="88"/>
        <end position="110"/>
    </location>
</feature>
<evidence type="ECO:0000313" key="13">
    <source>
        <dbReference type="EMBL" id="TXJ43803.1"/>
    </source>
</evidence>
<evidence type="ECO:0000313" key="15">
    <source>
        <dbReference type="EMBL" id="TXJ57761.1"/>
    </source>
</evidence>
<keyword evidence="4" id="KW-0997">Cell inner membrane</keyword>
<feature type="transmembrane region" description="Helical" evidence="9">
    <location>
        <begin position="130"/>
        <end position="152"/>
    </location>
</feature>
<dbReference type="Proteomes" id="UP000324336">
    <property type="component" value="Unassembled WGS sequence"/>
</dbReference>
<keyword evidence="19" id="KW-1185">Reference proteome</keyword>
<organism evidence="14 18">
    <name type="scientific">Brachyspira aalborgi</name>
    <dbReference type="NCBI Taxonomy" id="29522"/>
    <lineage>
        <taxon>Bacteria</taxon>
        <taxon>Pseudomonadati</taxon>
        <taxon>Spirochaetota</taxon>
        <taxon>Spirochaetia</taxon>
        <taxon>Brachyspirales</taxon>
        <taxon>Brachyspiraceae</taxon>
        <taxon>Brachyspira</taxon>
    </lineage>
</organism>
<dbReference type="InterPro" id="IPR007387">
    <property type="entry name" value="TRAP_DctQ"/>
</dbReference>
<evidence type="ECO:0000313" key="20">
    <source>
        <dbReference type="Proteomes" id="UP000324336"/>
    </source>
</evidence>
<dbReference type="GO" id="GO:0005886">
    <property type="term" value="C:plasma membrane"/>
    <property type="evidence" value="ECO:0007669"/>
    <property type="project" value="UniProtKB-SubCell"/>
</dbReference>
<dbReference type="EMBL" id="SAYJ01000011">
    <property type="protein sequence ID" value="TXJ57761.1"/>
    <property type="molecule type" value="Genomic_DNA"/>
</dbReference>
<dbReference type="GO" id="GO:0022857">
    <property type="term" value="F:transmembrane transporter activity"/>
    <property type="evidence" value="ECO:0007669"/>
    <property type="project" value="TreeGrafter"/>
</dbReference>
<dbReference type="EMBL" id="SAYA01000001">
    <property type="protein sequence ID" value="TXJ28408.1"/>
    <property type="molecule type" value="Genomic_DNA"/>
</dbReference>
<dbReference type="Proteomes" id="UP000324574">
    <property type="component" value="Unassembled WGS sequence"/>
</dbReference>
<proteinExistence type="inferred from homology"/>
<reference evidence="14" key="2">
    <citation type="submission" date="2019-01" db="EMBL/GenBank/DDBJ databases">
        <authorList>
            <person name="Thorell K."/>
        </authorList>
    </citation>
    <scope>NUCLEOTIDE SEQUENCE</scope>
    <source>
        <strain evidence="16">PC2022III</strain>
        <strain evidence="15">PC2777IV</strain>
        <strain evidence="14">PC3053II</strain>
        <strain evidence="13">PC3714II</strain>
        <strain evidence="11">PC4597II</strain>
        <strain evidence="12">PC5099IV</strain>
    </source>
</reference>
<comment type="similarity">
    <text evidence="8">Belongs to the TRAP transporter small permease family.</text>
</comment>
<comment type="subcellular location">
    <subcellularLocation>
        <location evidence="1">Cell inner membrane</location>
        <topology evidence="1">Multi-pass membrane protein</topology>
    </subcellularLocation>
</comment>
<feature type="domain" description="Tripartite ATP-independent periplasmic transporters DctQ component" evidence="10">
    <location>
        <begin position="26"/>
        <end position="152"/>
    </location>
</feature>
<sequence length="162" mass="18751">MFILKSIKFYVDKILFFLLSLVIFAMLLCVSLQVFSRYVMKSPFVFTEELVRFLLIWLGLLGGSYSFGVKGHIALTLFFDKFNDTIKFIAKIIIDIAIFLLSLFILIIGGLKLISITHNQVSSVLAIPMWWVYTVSPISGIIIVFYQIYYILLEIFDIRKIK</sequence>
<evidence type="ECO:0000313" key="18">
    <source>
        <dbReference type="Proteomes" id="UP000322327"/>
    </source>
</evidence>
<evidence type="ECO:0000313" key="12">
    <source>
        <dbReference type="EMBL" id="TXJ34323.1"/>
    </source>
</evidence>
<evidence type="ECO:0000313" key="17">
    <source>
        <dbReference type="Proteomes" id="UP000322188"/>
    </source>
</evidence>
<evidence type="ECO:0000313" key="21">
    <source>
        <dbReference type="Proteomes" id="UP000324574"/>
    </source>
</evidence>
<name>A0A5C8G6X4_9SPIR</name>
<comment type="caution">
    <text evidence="14">The sequence shown here is derived from an EMBL/GenBank/DDBJ whole genome shotgun (WGS) entry which is preliminary data.</text>
</comment>
<evidence type="ECO:0000256" key="8">
    <source>
        <dbReference type="ARBA" id="ARBA00038436"/>
    </source>
</evidence>
<dbReference type="InterPro" id="IPR055348">
    <property type="entry name" value="DctQ"/>
</dbReference>
<dbReference type="Proteomes" id="UP000322188">
    <property type="component" value="Unassembled WGS sequence"/>
</dbReference>
<dbReference type="PANTHER" id="PTHR35011:SF2">
    <property type="entry name" value="2,3-DIKETO-L-GULONATE TRAP TRANSPORTER SMALL PERMEASE PROTEIN YIAM"/>
    <property type="match status" value="1"/>
</dbReference>
<dbReference type="Proteomes" id="UP000322659">
    <property type="component" value="Unassembled WGS sequence"/>
</dbReference>
<dbReference type="EMBL" id="SAYG01000010">
    <property type="protein sequence ID" value="TXJ43803.1"/>
    <property type="molecule type" value="Genomic_DNA"/>
</dbReference>
<evidence type="ECO:0000256" key="6">
    <source>
        <dbReference type="ARBA" id="ARBA00022989"/>
    </source>
</evidence>
<evidence type="ECO:0000259" key="10">
    <source>
        <dbReference type="Pfam" id="PF04290"/>
    </source>
</evidence>
<dbReference type="GO" id="GO:0015740">
    <property type="term" value="P:C4-dicarboxylate transport"/>
    <property type="evidence" value="ECO:0007669"/>
    <property type="project" value="TreeGrafter"/>
</dbReference>
<dbReference type="EMBL" id="SAYK01000003">
    <property type="protein sequence ID" value="TXJ61232.1"/>
    <property type="molecule type" value="Genomic_DNA"/>
</dbReference>
<evidence type="ECO:0000256" key="4">
    <source>
        <dbReference type="ARBA" id="ARBA00022519"/>
    </source>
</evidence>
<evidence type="ECO:0000256" key="3">
    <source>
        <dbReference type="ARBA" id="ARBA00022475"/>
    </source>
</evidence>
<protein>
    <submittedName>
        <fullName evidence="14">TRAP transporter small permease</fullName>
    </submittedName>
</protein>
<dbReference type="PANTHER" id="PTHR35011">
    <property type="entry name" value="2,3-DIKETO-L-GULONATE TRAP TRANSPORTER SMALL PERMEASE PROTEIN YIAM"/>
    <property type="match status" value="1"/>
</dbReference>
<evidence type="ECO:0000256" key="2">
    <source>
        <dbReference type="ARBA" id="ARBA00022448"/>
    </source>
</evidence>
<dbReference type="Proteomes" id="UP000322327">
    <property type="component" value="Unassembled WGS sequence"/>
</dbReference>
<keyword evidence="7 9" id="KW-0472">Membrane</keyword>
<feature type="transmembrane region" description="Helical" evidence="9">
    <location>
        <begin position="55"/>
        <end position="79"/>
    </location>
</feature>
<keyword evidence="3" id="KW-1003">Cell membrane</keyword>
<evidence type="ECO:0000313" key="19">
    <source>
        <dbReference type="Proteomes" id="UP000322659"/>
    </source>
</evidence>
<dbReference type="Proteomes" id="UP000325013">
    <property type="component" value="Unassembled WGS sequence"/>
</dbReference>
<evidence type="ECO:0000256" key="7">
    <source>
        <dbReference type="ARBA" id="ARBA00023136"/>
    </source>
</evidence>
<reference evidence="17 18" key="1">
    <citation type="journal article" date="1992" name="Lakartidningen">
        <title>[Penicillin V and not amoxicillin is the first choice preparation in acute otitis].</title>
        <authorList>
            <person name="Kamme C."/>
            <person name="Lundgren K."/>
            <person name="Prellner K."/>
        </authorList>
    </citation>
    <scope>NUCLEOTIDE SEQUENCE [LARGE SCALE GENOMIC DNA]</scope>
    <source>
        <strain evidence="16 17">PC2022III</strain>
        <strain evidence="15 22">PC2777IV</strain>
        <strain evidence="14 18">PC3053II</strain>
        <strain evidence="13 21">PC3714II</strain>
        <strain evidence="11 20">PC4597II</strain>
        <strain evidence="12 19">PC5099IV</strain>
    </source>
</reference>
<dbReference type="AlphaFoldDB" id="A0A5C8G6X4"/>
<feature type="transmembrane region" description="Helical" evidence="9">
    <location>
        <begin position="14"/>
        <end position="35"/>
    </location>
</feature>
<evidence type="ECO:0000256" key="1">
    <source>
        <dbReference type="ARBA" id="ARBA00004429"/>
    </source>
</evidence>
<evidence type="ECO:0000313" key="14">
    <source>
        <dbReference type="EMBL" id="TXJ57218.1"/>
    </source>
</evidence>
<dbReference type="EMBL" id="SAYI01000012">
    <property type="protein sequence ID" value="TXJ57218.1"/>
    <property type="molecule type" value="Genomic_DNA"/>
</dbReference>
<dbReference type="Pfam" id="PF04290">
    <property type="entry name" value="DctQ"/>
    <property type="match status" value="1"/>
</dbReference>
<evidence type="ECO:0000313" key="22">
    <source>
        <dbReference type="Proteomes" id="UP000325013"/>
    </source>
</evidence>